<sequence>MTIPALTDIELLVHGHSCLDVYVKHADTPVNDWQHRIQAMTINGGGMAANAAVAASRLGVSTGFSGRLGIDPFSQFQIDEFHQNGVNTELVVQQDYIPSLFLALNHSDGQSEYSWYHTPHVSKVCDALTCQPSLILLDGESFDVAIALIGTARERNIPVILDACYLSDRRLALIPKVDMVIASHDFVREYMQSEDWHAGLRQLTQHCAKTIITLDNEGCIWHWQGEEGSMGCWPMDCVDGLGAGDAFHGAFCTGLLRRYTFHDNLRFASAAGALCCAREGARAGLPDMPTLTRFMASHPEPNITSI</sequence>
<evidence type="ECO:0000259" key="1">
    <source>
        <dbReference type="Pfam" id="PF00294"/>
    </source>
</evidence>
<feature type="domain" description="Carbohydrate kinase PfkB" evidence="1">
    <location>
        <begin position="12"/>
        <end position="287"/>
    </location>
</feature>
<keyword evidence="2" id="KW-0418">Kinase</keyword>
<dbReference type="GO" id="GO:0016301">
    <property type="term" value="F:kinase activity"/>
    <property type="evidence" value="ECO:0007669"/>
    <property type="project" value="UniProtKB-KW"/>
</dbReference>
<dbReference type="InterPro" id="IPR029056">
    <property type="entry name" value="Ribokinase-like"/>
</dbReference>
<keyword evidence="3" id="KW-1185">Reference proteome</keyword>
<dbReference type="PANTHER" id="PTHR42774:SF3">
    <property type="entry name" value="KETOHEXOKINASE"/>
    <property type="match status" value="1"/>
</dbReference>
<dbReference type="EMBL" id="BAABFL010000438">
    <property type="protein sequence ID" value="GAA4651131.1"/>
    <property type="molecule type" value="Genomic_DNA"/>
</dbReference>
<comment type="caution">
    <text evidence="2">The sequence shown here is derived from an EMBL/GenBank/DDBJ whole genome shotgun (WGS) entry which is preliminary data.</text>
</comment>
<proteinExistence type="predicted"/>
<dbReference type="Gene3D" id="3.40.1190.20">
    <property type="match status" value="1"/>
</dbReference>
<keyword evidence="2" id="KW-0808">Transferase</keyword>
<dbReference type="InterPro" id="IPR011611">
    <property type="entry name" value="PfkB_dom"/>
</dbReference>
<gene>
    <name evidence="2" type="primary">yihV</name>
    <name evidence="2" type="ORF">GCM10023116_34140</name>
</gene>
<reference evidence="3" key="1">
    <citation type="journal article" date="2019" name="Int. J. Syst. Evol. Microbiol.">
        <title>The Global Catalogue of Microorganisms (GCM) 10K type strain sequencing project: providing services to taxonomists for standard genome sequencing and annotation.</title>
        <authorList>
            <consortium name="The Broad Institute Genomics Platform"/>
            <consortium name="The Broad Institute Genome Sequencing Center for Infectious Disease"/>
            <person name="Wu L."/>
            <person name="Ma J."/>
        </authorList>
    </citation>
    <scope>NUCLEOTIDE SEQUENCE [LARGE SCALE GENOMIC DNA]</scope>
    <source>
        <strain evidence="3">JCM 17805</strain>
    </source>
</reference>
<name>A0ABP8V5G0_9GAMM</name>
<dbReference type="RefSeq" id="WP_345197446.1">
    <property type="nucleotide sequence ID" value="NZ_BAABFL010000438.1"/>
</dbReference>
<evidence type="ECO:0000313" key="3">
    <source>
        <dbReference type="Proteomes" id="UP001500604"/>
    </source>
</evidence>
<dbReference type="Pfam" id="PF00294">
    <property type="entry name" value="PfkB"/>
    <property type="match status" value="1"/>
</dbReference>
<dbReference type="PANTHER" id="PTHR42774">
    <property type="entry name" value="PHOSPHOTRANSFERASE SYSTEM TRANSPORT PROTEIN"/>
    <property type="match status" value="1"/>
</dbReference>
<accession>A0ABP8V5G0</accession>
<organism evidence="2 3">
    <name type="scientific">Kistimonas scapharcae</name>
    <dbReference type="NCBI Taxonomy" id="1036133"/>
    <lineage>
        <taxon>Bacteria</taxon>
        <taxon>Pseudomonadati</taxon>
        <taxon>Pseudomonadota</taxon>
        <taxon>Gammaproteobacteria</taxon>
        <taxon>Oceanospirillales</taxon>
        <taxon>Endozoicomonadaceae</taxon>
        <taxon>Kistimonas</taxon>
    </lineage>
</organism>
<dbReference type="SUPFAM" id="SSF53613">
    <property type="entry name" value="Ribokinase-like"/>
    <property type="match status" value="1"/>
</dbReference>
<dbReference type="Proteomes" id="UP001500604">
    <property type="component" value="Unassembled WGS sequence"/>
</dbReference>
<protein>
    <submittedName>
        <fullName evidence="2">Sulfofructose kinase</fullName>
    </submittedName>
</protein>
<evidence type="ECO:0000313" key="2">
    <source>
        <dbReference type="EMBL" id="GAA4651131.1"/>
    </source>
</evidence>
<dbReference type="InterPro" id="IPR052562">
    <property type="entry name" value="Ketohexokinase-related"/>
</dbReference>